<feature type="transmembrane region" description="Helical" evidence="1">
    <location>
        <begin position="160"/>
        <end position="177"/>
    </location>
</feature>
<feature type="signal peptide" evidence="2">
    <location>
        <begin position="1"/>
        <end position="25"/>
    </location>
</feature>
<keyword evidence="1" id="KW-0812">Transmembrane</keyword>
<proteinExistence type="predicted"/>
<accession>A0A7X6I852</accession>
<evidence type="ECO:0008006" key="5">
    <source>
        <dbReference type="Google" id="ProtNLM"/>
    </source>
</evidence>
<reference evidence="3 4" key="1">
    <citation type="journal article" date="2020" name="Nature">
        <title>Bacterial chemolithoautotrophy via manganese oxidation.</title>
        <authorList>
            <person name="Yu H."/>
            <person name="Leadbetter J.R."/>
        </authorList>
    </citation>
    <scope>NUCLEOTIDE SEQUENCE [LARGE SCALE GENOMIC DNA]</scope>
    <source>
        <strain evidence="3 4">RBP-1</strain>
    </source>
</reference>
<dbReference type="EMBL" id="VTOX01000008">
    <property type="protein sequence ID" value="NKE67929.1"/>
    <property type="molecule type" value="Genomic_DNA"/>
</dbReference>
<keyword evidence="1" id="KW-0472">Membrane</keyword>
<name>A0A7X6I852_9BURK</name>
<keyword evidence="4" id="KW-1185">Reference proteome</keyword>
<feature type="transmembrane region" description="Helical" evidence="1">
    <location>
        <begin position="63"/>
        <end position="82"/>
    </location>
</feature>
<dbReference type="RefSeq" id="WP_168109062.1">
    <property type="nucleotide sequence ID" value="NZ_VTOX01000008.1"/>
</dbReference>
<feature type="transmembrane region" description="Helical" evidence="1">
    <location>
        <begin position="120"/>
        <end position="140"/>
    </location>
</feature>
<protein>
    <recommendedName>
        <fullName evidence="5">Transmembrane protein</fullName>
    </recommendedName>
</protein>
<dbReference type="AlphaFoldDB" id="A0A7X6I852"/>
<dbReference type="Proteomes" id="UP000521868">
    <property type="component" value="Unassembled WGS sequence"/>
</dbReference>
<evidence type="ECO:0000313" key="4">
    <source>
        <dbReference type="Proteomes" id="UP000521868"/>
    </source>
</evidence>
<evidence type="ECO:0000256" key="1">
    <source>
        <dbReference type="SAM" id="Phobius"/>
    </source>
</evidence>
<feature type="transmembrane region" description="Helical" evidence="1">
    <location>
        <begin position="94"/>
        <end position="113"/>
    </location>
</feature>
<gene>
    <name evidence="3" type="ORF">RAMLITH_19075</name>
</gene>
<keyword evidence="1" id="KW-1133">Transmembrane helix</keyword>
<feature type="chain" id="PRO_5030947206" description="Transmembrane protein" evidence="2">
    <location>
        <begin position="26"/>
        <end position="200"/>
    </location>
</feature>
<comment type="caution">
    <text evidence="3">The sequence shown here is derived from an EMBL/GenBank/DDBJ whole genome shotgun (WGS) entry which is preliminary data.</text>
</comment>
<evidence type="ECO:0000256" key="2">
    <source>
        <dbReference type="SAM" id="SignalP"/>
    </source>
</evidence>
<feature type="transmembrane region" description="Helical" evidence="1">
    <location>
        <begin position="34"/>
        <end position="56"/>
    </location>
</feature>
<sequence>MKPRALAWLAAATALLLLLPPARQALESSMTLHMLGQAPLLMLCGALIAAGLPAGWRARVDAWNAYGITGLFATAVVLALVMIPRLLDLALTDWRIDAAKALALVACGGALRLSWRRAGALVQGFFLGNVLPMTAAAGQLYQDSPLRLCNAYLLDDQVRLGQLLVALAVAAGIAWFAQLVRALMRREDAGLPQPDSPGNA</sequence>
<evidence type="ECO:0000313" key="3">
    <source>
        <dbReference type="EMBL" id="NKE67929.1"/>
    </source>
</evidence>
<organism evidence="3 4">
    <name type="scientific">Ramlibacter lithotrophicus</name>
    <dbReference type="NCBI Taxonomy" id="2606681"/>
    <lineage>
        <taxon>Bacteria</taxon>
        <taxon>Pseudomonadati</taxon>
        <taxon>Pseudomonadota</taxon>
        <taxon>Betaproteobacteria</taxon>
        <taxon>Burkholderiales</taxon>
        <taxon>Comamonadaceae</taxon>
        <taxon>Ramlibacter</taxon>
    </lineage>
</organism>
<keyword evidence="2" id="KW-0732">Signal</keyword>